<proteinExistence type="predicted"/>
<dbReference type="RefSeq" id="WP_154575322.1">
    <property type="nucleotide sequence ID" value="NZ_VUMO01000001.1"/>
</dbReference>
<reference evidence="1 2" key="1">
    <citation type="submission" date="2019-08" db="EMBL/GenBank/DDBJ databases">
        <title>In-depth cultivation of the pig gut microbiome towards novel bacterial diversity and tailored functional studies.</title>
        <authorList>
            <person name="Wylensek D."/>
            <person name="Hitch T.C.A."/>
            <person name="Clavel T."/>
        </authorList>
    </citation>
    <scope>NUCLEOTIDE SEQUENCE [LARGE SCALE GENOMIC DNA]</scope>
    <source>
        <strain evidence="1 2">RF-744-FAT-4</strain>
    </source>
</reference>
<dbReference type="InterPro" id="IPR024499">
    <property type="entry name" value="Mbeg1-like"/>
</dbReference>
<organism evidence="1 2">
    <name type="scientific">Pseudoramibacter porci</name>
    <dbReference type="NCBI Taxonomy" id="2606631"/>
    <lineage>
        <taxon>Bacteria</taxon>
        <taxon>Bacillati</taxon>
        <taxon>Bacillota</taxon>
        <taxon>Clostridia</taxon>
        <taxon>Eubacteriales</taxon>
        <taxon>Eubacteriaceae</taxon>
        <taxon>Pseudoramibacter</taxon>
    </lineage>
</organism>
<keyword evidence="2" id="KW-1185">Reference proteome</keyword>
<protein>
    <submittedName>
        <fullName evidence="1">DUF2974 domain-containing protein</fullName>
    </submittedName>
</protein>
<dbReference type="Pfam" id="PF11187">
    <property type="entry name" value="Mbeg1-like"/>
    <property type="match status" value="1"/>
</dbReference>
<dbReference type="InterPro" id="IPR029058">
    <property type="entry name" value="AB_hydrolase_fold"/>
</dbReference>
<comment type="caution">
    <text evidence="1">The sequence shown here is derived from an EMBL/GenBank/DDBJ whole genome shotgun (WGS) entry which is preliminary data.</text>
</comment>
<evidence type="ECO:0000313" key="1">
    <source>
        <dbReference type="EMBL" id="MSS18912.1"/>
    </source>
</evidence>
<accession>A0A7X2NE55</accession>
<dbReference type="Proteomes" id="UP000461754">
    <property type="component" value="Unassembled WGS sequence"/>
</dbReference>
<name>A0A7X2NE55_9FIRM</name>
<dbReference type="SUPFAM" id="SSF53474">
    <property type="entry name" value="alpha/beta-Hydrolases"/>
    <property type="match status" value="1"/>
</dbReference>
<dbReference type="EMBL" id="VUMO01000001">
    <property type="protein sequence ID" value="MSS18912.1"/>
    <property type="molecule type" value="Genomic_DNA"/>
</dbReference>
<evidence type="ECO:0000313" key="2">
    <source>
        <dbReference type="Proteomes" id="UP000461754"/>
    </source>
</evidence>
<sequence>MANLFDYLKWRGDIQMEIDGFNAVDNLIFSELVYVDLEDAVPEAWEVGVTLAEAAARYKAGEDEKQAASFSVYKQKAVSLLLEAARTRRFRDVLMRAFVSRVSDSAEGQMAAVTFEMPDQHHYVAFRGTDDSFVGWKEDFNLSYLPETEGQRQSAAYLNRHFAGRGDHLMVGGHSKGGNFAVYAAAMAAPGVRARIDRIYSNDGPGFREAFVSRAGYLAVRDRIVHLIPSASVIGVLMSGDTPHTVVESDAQGIVQHDGFSWQVLGKDFVPGGRTALSLYIEDTLSRWIEGESDADRRHFVDSLFSIFGESLDQMDDLANKRFVSLAKCVRALKNMPEAARQQFIKVTLDLLKQGGAVAGEKSEHWLKGIEDKLPEMKLSLPDKLKK</sequence>
<gene>
    <name evidence="1" type="ORF">FYJ52_00560</name>
</gene>
<dbReference type="AlphaFoldDB" id="A0A7X2NE55"/>